<feature type="compositionally biased region" description="Pro residues" evidence="1">
    <location>
        <begin position="682"/>
        <end position="696"/>
    </location>
</feature>
<evidence type="ECO:0000259" key="2">
    <source>
        <dbReference type="PROSITE" id="PS51186"/>
    </source>
</evidence>
<dbReference type="Gene3D" id="3.90.980.20">
    <property type="match status" value="1"/>
</dbReference>
<feature type="compositionally biased region" description="Low complexity" evidence="1">
    <location>
        <begin position="493"/>
        <end position="510"/>
    </location>
</feature>
<feature type="region of interest" description="Disordered" evidence="1">
    <location>
        <begin position="558"/>
        <end position="783"/>
    </location>
</feature>
<dbReference type="STRING" id="1555241.A0A4P9XDZ0"/>
<protein>
    <recommendedName>
        <fullName evidence="2">N-acetyltransferase domain-containing protein</fullName>
    </recommendedName>
</protein>
<feature type="compositionally biased region" description="Pro residues" evidence="1">
    <location>
        <begin position="753"/>
        <end position="772"/>
    </location>
</feature>
<evidence type="ECO:0000313" key="3">
    <source>
        <dbReference type="EMBL" id="RKP03713.1"/>
    </source>
</evidence>
<dbReference type="Pfam" id="PF13673">
    <property type="entry name" value="Acetyltransf_10"/>
    <property type="match status" value="1"/>
</dbReference>
<gene>
    <name evidence="3" type="ORF">CXG81DRAFT_23685</name>
</gene>
<feature type="compositionally biased region" description="Pro residues" evidence="1">
    <location>
        <begin position="598"/>
        <end position="607"/>
    </location>
</feature>
<dbReference type="Gene3D" id="3.40.630.30">
    <property type="match status" value="1"/>
</dbReference>
<organism evidence="3 4">
    <name type="scientific">Caulochytrium protostelioides</name>
    <dbReference type="NCBI Taxonomy" id="1555241"/>
    <lineage>
        <taxon>Eukaryota</taxon>
        <taxon>Fungi</taxon>
        <taxon>Fungi incertae sedis</taxon>
        <taxon>Chytridiomycota</taxon>
        <taxon>Chytridiomycota incertae sedis</taxon>
        <taxon>Chytridiomycetes</taxon>
        <taxon>Caulochytriales</taxon>
        <taxon>Caulochytriaceae</taxon>
        <taxon>Caulochytrium</taxon>
    </lineage>
</organism>
<feature type="compositionally biased region" description="Low complexity" evidence="1">
    <location>
        <begin position="608"/>
        <end position="636"/>
    </location>
</feature>
<sequence>MPDTPCALCAAAALDARRTADPAAWHCRRLRCRGCPAVYHPACVPLPALPAAFAALETAAPLRSLLVSETLGVARCPACPSSASAPSPPPPPPSMPDAWTWTPHQRTWTVVVHLALYALHESGADGVATGPEAAVFFDAGLTVIPWITEHWSIVHMEKSLPATAAWHGIVYRTLRASPWLFRRDPGDNRRWALRIVRPPHRRIDLQQRRDYLAAHAGAADRDGGDPLDALDRPDDGYDEDDEDDREDNDAHGGGAAPARPSPASQRGKRSPPAAATPSAKRSRGATSPSSSDAALAAATATAAATTATTAAEAGARRGRPPKPPPLRIRTAPPVVSLSRLLGSDASSDSDASLSEVSYTSSRVLRSGSRSSGSRAASGAASAPSRSTSSRSSQSLHATARSAAALASSSTSRSTGSMSQSASAPAPAPAASSVPTSASTSASASRRSQRTAAGIPEKQEPPHSPSPSRAAPGLRPPTVAALLAEPPSVAPSDPTAAMAAPSVAPEALAVPQTFRFASRQPPLTRASERTDGAEPIPPPLVEADDLPRRIDCLGSSVANAPLPALAGTSPSLPPAAPPVPTAGPVPGSPSRCSSSSAPPRDPPPPLPRPRSASASSAASSSSLSSTIFTSSQSASSPRGAVAAMSNGTSTSLSSMDSLSDVSLSDVEMSDPEAEPRLGAVSPAAPPAMPSTMPPAAPLPRTHDAVATVPPAAATAAMAAPAAPSPPNAAPPPLSPPVRLRPPMPPVPAAAKPPAMTPPPASVSPPPPPPPLPSHPDCDLSGESSDYPFVQHPLWRPIHSLNRHYPEAIEQARLELAARLEDPAAWASVPRDTLDAARRLYRKLTLLKHEQQCDPPVKPFDLDTLIRKSVNPNTRVTGLILHPSYEQKRPTAHLETNPYFVQYVHALAACRGRADALAAAAAAGRDPAPPTDDERAAEALLARYAHALDQTRTLPTHSFLYRLMGPSLFENPAAGLAAAAPILSPFSKRRLPPVIWQDPEARPAQMQTLNALRRAQPAFRDGVRATHTLTYEYLAPHHLCAVHHFLCNHFWDGIDVSENLLCPDYTIVATYRQKLVVGVALMTPEGYITYIAVRAGWDKAGIGRFMLYFLISAIGKKDVTLHVSANNSAMLLYQTFGFKPEGFIVGFYDQYLPADSSLCKNAFLVRLRR</sequence>
<feature type="compositionally biased region" description="Low complexity" evidence="1">
    <location>
        <begin position="647"/>
        <end position="665"/>
    </location>
</feature>
<evidence type="ECO:0000313" key="4">
    <source>
        <dbReference type="Proteomes" id="UP000274922"/>
    </source>
</evidence>
<feature type="compositionally biased region" description="Low complexity" evidence="1">
    <location>
        <begin position="256"/>
        <end position="265"/>
    </location>
</feature>
<dbReference type="EMBL" id="ML014119">
    <property type="protein sequence ID" value="RKP03713.1"/>
    <property type="molecule type" value="Genomic_DNA"/>
</dbReference>
<feature type="compositionally biased region" description="Low complexity" evidence="1">
    <location>
        <begin position="703"/>
        <end position="720"/>
    </location>
</feature>
<feature type="compositionally biased region" description="Low complexity" evidence="1">
    <location>
        <begin position="559"/>
        <end position="569"/>
    </location>
</feature>
<dbReference type="OrthoDB" id="4080456at2759"/>
<feature type="compositionally biased region" description="Low complexity" evidence="1">
    <location>
        <begin position="587"/>
        <end position="597"/>
    </location>
</feature>
<feature type="compositionally biased region" description="Low complexity" evidence="1">
    <location>
        <begin position="285"/>
        <end position="313"/>
    </location>
</feature>
<dbReference type="GO" id="GO:0016747">
    <property type="term" value="F:acyltransferase activity, transferring groups other than amino-acyl groups"/>
    <property type="evidence" value="ECO:0007669"/>
    <property type="project" value="InterPro"/>
</dbReference>
<dbReference type="InterPro" id="IPR016181">
    <property type="entry name" value="Acyl_CoA_acyltransferase"/>
</dbReference>
<keyword evidence="4" id="KW-1185">Reference proteome</keyword>
<dbReference type="InterPro" id="IPR000182">
    <property type="entry name" value="GNAT_dom"/>
</dbReference>
<accession>A0A4P9XDZ0</accession>
<dbReference type="SUPFAM" id="SSF55729">
    <property type="entry name" value="Acyl-CoA N-acyltransferases (Nat)"/>
    <property type="match status" value="1"/>
</dbReference>
<dbReference type="PROSITE" id="PS51186">
    <property type="entry name" value="GNAT"/>
    <property type="match status" value="1"/>
</dbReference>
<feature type="domain" description="N-acetyltransferase" evidence="2">
    <location>
        <begin position="1027"/>
        <end position="1167"/>
    </location>
</feature>
<evidence type="ECO:0000256" key="1">
    <source>
        <dbReference type="SAM" id="MobiDB-lite"/>
    </source>
</evidence>
<feature type="compositionally biased region" description="Basic and acidic residues" evidence="1">
    <location>
        <begin position="216"/>
        <end position="235"/>
    </location>
</feature>
<dbReference type="AlphaFoldDB" id="A0A4P9XDZ0"/>
<feature type="compositionally biased region" description="Acidic residues" evidence="1">
    <location>
        <begin position="236"/>
        <end position="247"/>
    </location>
</feature>
<feature type="region of interest" description="Disordered" evidence="1">
    <location>
        <begin position="216"/>
        <end position="546"/>
    </location>
</feature>
<feature type="compositionally biased region" description="Low complexity" evidence="1">
    <location>
        <begin position="327"/>
        <end position="452"/>
    </location>
</feature>
<reference evidence="4" key="1">
    <citation type="journal article" date="2018" name="Nat. Microbiol.">
        <title>Leveraging single-cell genomics to expand the fungal tree of life.</title>
        <authorList>
            <person name="Ahrendt S.R."/>
            <person name="Quandt C.A."/>
            <person name="Ciobanu D."/>
            <person name="Clum A."/>
            <person name="Salamov A."/>
            <person name="Andreopoulos B."/>
            <person name="Cheng J.F."/>
            <person name="Woyke T."/>
            <person name="Pelin A."/>
            <person name="Henrissat B."/>
            <person name="Reynolds N.K."/>
            <person name="Benny G.L."/>
            <person name="Smith M.E."/>
            <person name="James T.Y."/>
            <person name="Grigoriev I.V."/>
        </authorList>
    </citation>
    <scope>NUCLEOTIDE SEQUENCE [LARGE SCALE GENOMIC DNA]</scope>
    <source>
        <strain evidence="4">ATCC 52028</strain>
    </source>
</reference>
<dbReference type="Proteomes" id="UP000274922">
    <property type="component" value="Unassembled WGS sequence"/>
</dbReference>
<proteinExistence type="predicted"/>
<name>A0A4P9XDZ0_9FUNG</name>
<feature type="compositionally biased region" description="Pro residues" evidence="1">
    <location>
        <begin position="721"/>
        <end position="746"/>
    </location>
</feature>
<feature type="compositionally biased region" description="Pro residues" evidence="1">
    <location>
        <begin position="570"/>
        <end position="586"/>
    </location>
</feature>